<keyword evidence="2" id="KW-0472">Membrane</keyword>
<dbReference type="Gene3D" id="2.60.60.20">
    <property type="entry name" value="PLAT/LH2 domain"/>
    <property type="match status" value="1"/>
</dbReference>
<evidence type="ECO:0000256" key="1">
    <source>
        <dbReference type="PROSITE-ProRule" id="PRU00152"/>
    </source>
</evidence>
<feature type="transmembrane region" description="Helical" evidence="2">
    <location>
        <begin position="118"/>
        <end position="135"/>
    </location>
</feature>
<name>A0A9D4BVM6_DREPO</name>
<dbReference type="AlphaFoldDB" id="A0A9D4BVM6"/>
<proteinExistence type="predicted"/>
<organism evidence="4 5">
    <name type="scientific">Dreissena polymorpha</name>
    <name type="common">Zebra mussel</name>
    <name type="synonym">Mytilus polymorpha</name>
    <dbReference type="NCBI Taxonomy" id="45954"/>
    <lineage>
        <taxon>Eukaryota</taxon>
        <taxon>Metazoa</taxon>
        <taxon>Spiralia</taxon>
        <taxon>Lophotrochozoa</taxon>
        <taxon>Mollusca</taxon>
        <taxon>Bivalvia</taxon>
        <taxon>Autobranchia</taxon>
        <taxon>Heteroconchia</taxon>
        <taxon>Euheterodonta</taxon>
        <taxon>Imparidentia</taxon>
        <taxon>Neoheterodontei</taxon>
        <taxon>Myida</taxon>
        <taxon>Dreissenoidea</taxon>
        <taxon>Dreissenidae</taxon>
        <taxon>Dreissena</taxon>
    </lineage>
</organism>
<gene>
    <name evidence="4" type="ORF">DPMN_071276</name>
</gene>
<evidence type="ECO:0000313" key="4">
    <source>
        <dbReference type="EMBL" id="KAH3711605.1"/>
    </source>
</evidence>
<dbReference type="InterPro" id="IPR036392">
    <property type="entry name" value="PLAT/LH2_dom_sf"/>
</dbReference>
<accession>A0A9D4BVM6</accession>
<dbReference type="SUPFAM" id="SSF49723">
    <property type="entry name" value="Lipase/lipooxygenase domain (PLAT/LH2 domain)"/>
    <property type="match status" value="1"/>
</dbReference>
<dbReference type="Proteomes" id="UP000828390">
    <property type="component" value="Unassembled WGS sequence"/>
</dbReference>
<comment type="caution">
    <text evidence="4">The sequence shown here is derived from an EMBL/GenBank/DDBJ whole genome shotgun (WGS) entry which is preliminary data.</text>
</comment>
<sequence>MFNTLSVTIYVTYSSFQTQFAVLAYIELWLGGIGFKKEWFVETIMVVNKETKVTTVFPIFQWLCPNYRYTFYPLDTSLPQLDAVPSGKFIGTGVLASCAKCIEVSGHILRRLCIKPPLIFQYALVIVQTVLINFFKN</sequence>
<dbReference type="PROSITE" id="PS50095">
    <property type="entry name" value="PLAT"/>
    <property type="match status" value="1"/>
</dbReference>
<keyword evidence="2" id="KW-1133">Transmembrane helix</keyword>
<protein>
    <recommendedName>
        <fullName evidence="3">PLAT domain-containing protein</fullName>
    </recommendedName>
</protein>
<comment type="caution">
    <text evidence="1">Lacks conserved residue(s) required for the propagation of feature annotation.</text>
</comment>
<evidence type="ECO:0000256" key="2">
    <source>
        <dbReference type="SAM" id="Phobius"/>
    </source>
</evidence>
<keyword evidence="5" id="KW-1185">Reference proteome</keyword>
<feature type="domain" description="PLAT" evidence="3">
    <location>
        <begin position="1"/>
        <end position="77"/>
    </location>
</feature>
<reference evidence="4" key="2">
    <citation type="submission" date="2020-11" db="EMBL/GenBank/DDBJ databases">
        <authorList>
            <person name="McCartney M.A."/>
            <person name="Auch B."/>
            <person name="Kono T."/>
            <person name="Mallez S."/>
            <person name="Becker A."/>
            <person name="Gohl D.M."/>
            <person name="Silverstein K.A.T."/>
            <person name="Koren S."/>
            <person name="Bechman K.B."/>
            <person name="Herman A."/>
            <person name="Abrahante J.E."/>
            <person name="Garbe J."/>
        </authorList>
    </citation>
    <scope>NUCLEOTIDE SEQUENCE</scope>
    <source>
        <strain evidence="4">Duluth1</strain>
        <tissue evidence="4">Whole animal</tissue>
    </source>
</reference>
<keyword evidence="2" id="KW-0812">Transmembrane</keyword>
<dbReference type="EMBL" id="JAIWYP010000014">
    <property type="protein sequence ID" value="KAH3711605.1"/>
    <property type="molecule type" value="Genomic_DNA"/>
</dbReference>
<evidence type="ECO:0000313" key="5">
    <source>
        <dbReference type="Proteomes" id="UP000828390"/>
    </source>
</evidence>
<dbReference type="InterPro" id="IPR001024">
    <property type="entry name" value="PLAT/LH2_dom"/>
</dbReference>
<evidence type="ECO:0000259" key="3">
    <source>
        <dbReference type="PROSITE" id="PS50095"/>
    </source>
</evidence>
<reference evidence="4" key="1">
    <citation type="journal article" date="2019" name="bioRxiv">
        <title>The Genome of the Zebra Mussel, Dreissena polymorpha: A Resource for Invasive Species Research.</title>
        <authorList>
            <person name="McCartney M.A."/>
            <person name="Auch B."/>
            <person name="Kono T."/>
            <person name="Mallez S."/>
            <person name="Zhang Y."/>
            <person name="Obille A."/>
            <person name="Becker A."/>
            <person name="Abrahante J.E."/>
            <person name="Garbe J."/>
            <person name="Badalamenti J.P."/>
            <person name="Herman A."/>
            <person name="Mangelson H."/>
            <person name="Liachko I."/>
            <person name="Sullivan S."/>
            <person name="Sone E.D."/>
            <person name="Koren S."/>
            <person name="Silverstein K.A.T."/>
            <person name="Beckman K.B."/>
            <person name="Gohl D.M."/>
        </authorList>
    </citation>
    <scope>NUCLEOTIDE SEQUENCE</scope>
    <source>
        <strain evidence="4">Duluth1</strain>
        <tissue evidence="4">Whole animal</tissue>
    </source>
</reference>